<evidence type="ECO:0000313" key="1">
    <source>
        <dbReference type="Ensembl" id="ENSTGUP00000037543.1"/>
    </source>
</evidence>
<sequence length="83" mass="8706">NGTRDGQSPVSVATADPGKQLLAGAASASPQHLPFQVPPGNRTCPEWDAFPSPGSLPRTPEPLAQGPISLLTLEKQYLHPRAL</sequence>
<proteinExistence type="predicted"/>
<accession>A0A674HSJ8</accession>
<name>A0A674HSJ8_TAEGU</name>
<dbReference type="AlphaFoldDB" id="A0A674HSJ8"/>
<dbReference type="GeneTree" id="ENSGT00960000189355"/>
<evidence type="ECO:0000313" key="2">
    <source>
        <dbReference type="Proteomes" id="UP000007754"/>
    </source>
</evidence>
<protein>
    <submittedName>
        <fullName evidence="1">Uncharacterized protein</fullName>
    </submittedName>
</protein>
<dbReference type="Proteomes" id="UP000007754">
    <property type="component" value="Chromosome 1A"/>
</dbReference>
<reference evidence="1" key="2">
    <citation type="submission" date="2025-08" db="UniProtKB">
        <authorList>
            <consortium name="Ensembl"/>
        </authorList>
    </citation>
    <scope>IDENTIFICATION</scope>
</reference>
<dbReference type="InParanoid" id="A0A674HSJ8"/>
<reference evidence="1" key="3">
    <citation type="submission" date="2025-09" db="UniProtKB">
        <authorList>
            <consortium name="Ensembl"/>
        </authorList>
    </citation>
    <scope>IDENTIFICATION</scope>
</reference>
<dbReference type="OMA" id="NRTCPEW"/>
<reference evidence="1 2" key="1">
    <citation type="journal article" date="2010" name="Nature">
        <title>The genome of a songbird.</title>
        <authorList>
            <person name="Warren W.C."/>
            <person name="Clayton D.F."/>
            <person name="Ellegren H."/>
            <person name="Arnold A.P."/>
            <person name="Hillier L.W."/>
            <person name="Kunstner A."/>
            <person name="Searle S."/>
            <person name="White S."/>
            <person name="Vilella A.J."/>
            <person name="Fairley S."/>
            <person name="Heger A."/>
            <person name="Kong L."/>
            <person name="Ponting C.P."/>
            <person name="Jarvis E.D."/>
            <person name="Mello C.V."/>
            <person name="Minx P."/>
            <person name="Lovell P."/>
            <person name="Velho T.A."/>
            <person name="Ferris M."/>
            <person name="Balakrishnan C.N."/>
            <person name="Sinha S."/>
            <person name="Blatti C."/>
            <person name="London S.E."/>
            <person name="Li Y."/>
            <person name="Lin Y.C."/>
            <person name="George J."/>
            <person name="Sweedler J."/>
            <person name="Southey B."/>
            <person name="Gunaratne P."/>
            <person name="Watson M."/>
            <person name="Nam K."/>
            <person name="Backstrom N."/>
            <person name="Smeds L."/>
            <person name="Nabholz B."/>
            <person name="Itoh Y."/>
            <person name="Whitney O."/>
            <person name="Pfenning A.R."/>
            <person name="Howard J."/>
            <person name="Volker M."/>
            <person name="Skinner B.M."/>
            <person name="Griffin D.K."/>
            <person name="Ye L."/>
            <person name="McLaren W.M."/>
            <person name="Flicek P."/>
            <person name="Quesada V."/>
            <person name="Velasco G."/>
            <person name="Lopez-Otin C."/>
            <person name="Puente X.S."/>
            <person name="Olender T."/>
            <person name="Lancet D."/>
            <person name="Smit A.F."/>
            <person name="Hubley R."/>
            <person name="Konkel M.K."/>
            <person name="Walker J.A."/>
            <person name="Batzer M.A."/>
            <person name="Gu W."/>
            <person name="Pollock D.D."/>
            <person name="Chen L."/>
            <person name="Cheng Z."/>
            <person name="Eichler E.E."/>
            <person name="Stapley J."/>
            <person name="Slate J."/>
            <person name="Ekblom R."/>
            <person name="Birkhead T."/>
            <person name="Burke T."/>
            <person name="Burt D."/>
            <person name="Scharff C."/>
            <person name="Adam I."/>
            <person name="Richard H."/>
            <person name="Sultan M."/>
            <person name="Soldatov A."/>
            <person name="Lehrach H."/>
            <person name="Edwards S.V."/>
            <person name="Yang S.P."/>
            <person name="Li X."/>
            <person name="Graves T."/>
            <person name="Fulton L."/>
            <person name="Nelson J."/>
            <person name="Chinwalla A."/>
            <person name="Hou S."/>
            <person name="Mardis E.R."/>
            <person name="Wilson R.K."/>
        </authorList>
    </citation>
    <scope>NUCLEOTIDE SEQUENCE [LARGE SCALE GENOMIC DNA]</scope>
</reference>
<keyword evidence="2" id="KW-1185">Reference proteome</keyword>
<organism evidence="1 2">
    <name type="scientific">Taeniopygia guttata</name>
    <name type="common">Zebra finch</name>
    <name type="synonym">Poephila guttata</name>
    <dbReference type="NCBI Taxonomy" id="59729"/>
    <lineage>
        <taxon>Eukaryota</taxon>
        <taxon>Metazoa</taxon>
        <taxon>Chordata</taxon>
        <taxon>Craniata</taxon>
        <taxon>Vertebrata</taxon>
        <taxon>Euteleostomi</taxon>
        <taxon>Archelosauria</taxon>
        <taxon>Archosauria</taxon>
        <taxon>Dinosauria</taxon>
        <taxon>Saurischia</taxon>
        <taxon>Theropoda</taxon>
        <taxon>Coelurosauria</taxon>
        <taxon>Aves</taxon>
        <taxon>Neognathae</taxon>
        <taxon>Neoaves</taxon>
        <taxon>Telluraves</taxon>
        <taxon>Australaves</taxon>
        <taxon>Passeriformes</taxon>
        <taxon>Passeroidea</taxon>
        <taxon>Estrildidae</taxon>
        <taxon>Estrildinae</taxon>
        <taxon>Taeniopygia</taxon>
    </lineage>
</organism>
<dbReference type="Ensembl" id="ENSTGUT00000028967.1">
    <property type="protein sequence ID" value="ENSTGUP00000037543.1"/>
    <property type="gene ID" value="ENSTGUG00000025527.1"/>
</dbReference>